<dbReference type="InterPro" id="IPR037171">
    <property type="entry name" value="NagB/RpiA_transferase-like"/>
</dbReference>
<feature type="binding site" evidence="4">
    <location>
        <begin position="136"/>
        <end position="144"/>
    </location>
    <ligand>
        <name>ATP</name>
        <dbReference type="ChEBI" id="CHEBI:30616"/>
    </ligand>
</feature>
<keyword evidence="5" id="KW-0479">Metal-binding</keyword>
<dbReference type="GO" id="GO:0005524">
    <property type="term" value="F:ATP binding"/>
    <property type="evidence" value="ECO:0007669"/>
    <property type="project" value="UniProtKB-KW"/>
</dbReference>
<comment type="cofactor">
    <cofactor evidence="5">
        <name>Mg(2+)</name>
        <dbReference type="ChEBI" id="CHEBI:18420"/>
    </cofactor>
</comment>
<dbReference type="PANTHER" id="PTHR23407">
    <property type="entry name" value="ATPASE INHIBITOR/5-FORMYLTETRAHYDROFOLATE CYCLO-LIGASE"/>
    <property type="match status" value="1"/>
</dbReference>
<comment type="catalytic activity">
    <reaction evidence="5">
        <text>(6S)-5-formyl-5,6,7,8-tetrahydrofolate + ATP = (6R)-5,10-methenyltetrahydrofolate + ADP + phosphate</text>
        <dbReference type="Rhea" id="RHEA:10488"/>
        <dbReference type="ChEBI" id="CHEBI:30616"/>
        <dbReference type="ChEBI" id="CHEBI:43474"/>
        <dbReference type="ChEBI" id="CHEBI:57455"/>
        <dbReference type="ChEBI" id="CHEBI:57457"/>
        <dbReference type="ChEBI" id="CHEBI:456216"/>
        <dbReference type="EC" id="6.3.3.2"/>
    </reaction>
</comment>
<reference evidence="6" key="3">
    <citation type="submission" date="2023-02" db="EMBL/GenBank/DDBJ databases">
        <title>Proposal of a novel subspecies: Alicyclobacillus hesperidum subspecies aegle.</title>
        <authorList>
            <person name="Goto K."/>
            <person name="Fujii T."/>
            <person name="Yasui K."/>
            <person name="Mochida K."/>
            <person name="Kato-Tanaka Y."/>
            <person name="Morohoshi S."/>
            <person name="An S.Y."/>
            <person name="Kasai H."/>
            <person name="Yokota A."/>
        </authorList>
    </citation>
    <scope>NUCLEOTIDE SEQUENCE</scope>
    <source>
        <strain evidence="6">DSM 12766</strain>
    </source>
</reference>
<reference evidence="7" key="2">
    <citation type="submission" date="2016-10" db="EMBL/GenBank/DDBJ databases">
        <authorList>
            <person name="de Groot N.N."/>
        </authorList>
    </citation>
    <scope>NUCLEOTIDE SEQUENCE [LARGE SCALE GENOMIC DNA]</scope>
    <source>
        <strain evidence="7">DSM 12489</strain>
    </source>
</reference>
<dbReference type="EMBL" id="FNOJ01000008">
    <property type="protein sequence ID" value="SDW56384.1"/>
    <property type="molecule type" value="Genomic_DNA"/>
</dbReference>
<evidence type="ECO:0000313" key="7">
    <source>
        <dbReference type="EMBL" id="SDW56384.1"/>
    </source>
</evidence>
<dbReference type="PIRSF" id="PIRSF006806">
    <property type="entry name" value="FTHF_cligase"/>
    <property type="match status" value="1"/>
</dbReference>
<evidence type="ECO:0000256" key="5">
    <source>
        <dbReference type="RuleBase" id="RU361279"/>
    </source>
</evidence>
<dbReference type="EMBL" id="BSRA01000011">
    <property type="protein sequence ID" value="GLV14396.1"/>
    <property type="molecule type" value="Genomic_DNA"/>
</dbReference>
<proteinExistence type="inferred from homology"/>
<keyword evidence="7" id="KW-0436">Ligase</keyword>
<reference evidence="8" key="1">
    <citation type="submission" date="2016-10" db="EMBL/GenBank/DDBJ databases">
        <authorList>
            <person name="Varghese N."/>
        </authorList>
    </citation>
    <scope>NUCLEOTIDE SEQUENCE [LARGE SCALE GENOMIC DNA]</scope>
    <source>
        <strain evidence="8">DSM 12489</strain>
    </source>
</reference>
<dbReference type="AlphaFoldDB" id="A0A1H2ULM1"/>
<evidence type="ECO:0000256" key="3">
    <source>
        <dbReference type="ARBA" id="ARBA00022840"/>
    </source>
</evidence>
<evidence type="ECO:0000256" key="1">
    <source>
        <dbReference type="ARBA" id="ARBA00010638"/>
    </source>
</evidence>
<evidence type="ECO:0000313" key="8">
    <source>
        <dbReference type="Proteomes" id="UP000182589"/>
    </source>
</evidence>
<dbReference type="InterPro" id="IPR024185">
    <property type="entry name" value="FTHF_cligase-like_sf"/>
</dbReference>
<dbReference type="Proteomes" id="UP001157137">
    <property type="component" value="Unassembled WGS sequence"/>
</dbReference>
<organism evidence="7 8">
    <name type="scientific">Alicyclobacillus hesperidum</name>
    <dbReference type="NCBI Taxonomy" id="89784"/>
    <lineage>
        <taxon>Bacteria</taxon>
        <taxon>Bacillati</taxon>
        <taxon>Bacillota</taxon>
        <taxon>Bacilli</taxon>
        <taxon>Bacillales</taxon>
        <taxon>Alicyclobacillaceae</taxon>
        <taxon>Alicyclobacillus</taxon>
    </lineage>
</organism>
<dbReference type="InterPro" id="IPR002698">
    <property type="entry name" value="FTHF_cligase"/>
</dbReference>
<protein>
    <recommendedName>
        <fullName evidence="5">5-formyltetrahydrofolate cyclo-ligase</fullName>
        <ecNumber evidence="5">6.3.3.2</ecNumber>
    </recommendedName>
</protein>
<evidence type="ECO:0000256" key="2">
    <source>
        <dbReference type="ARBA" id="ARBA00022741"/>
    </source>
</evidence>
<dbReference type="Pfam" id="PF01812">
    <property type="entry name" value="5-FTHF_cyc-lig"/>
    <property type="match status" value="1"/>
</dbReference>
<dbReference type="Proteomes" id="UP000182589">
    <property type="component" value="Unassembled WGS sequence"/>
</dbReference>
<keyword evidence="8" id="KW-1185">Reference proteome</keyword>
<sequence>MSGDKTALRKSFRRVRLAIAGEERTRKEREAALLAVALAEREAKGRGCVVAMYAATSGELNLADAHTWLSAKGYCLAYPRVRDDGDMAFSVVRTMDDLVPGRYGILAPRDDAPTVPREEITLAFVPGLAFAKDGVRLGYGGGYYDRYFADAEQQFPVRVGVCFSEQFVDCLPFDPHDVRMHAVLTDGGVFDCGRSTL</sequence>
<keyword evidence="3 4" id="KW-0067">ATP-binding</keyword>
<dbReference type="RefSeq" id="WP_006447857.1">
    <property type="nucleotide sequence ID" value="NZ_BSRA01000011.1"/>
</dbReference>
<dbReference type="GO" id="GO:0035999">
    <property type="term" value="P:tetrahydrofolate interconversion"/>
    <property type="evidence" value="ECO:0007669"/>
    <property type="project" value="TreeGrafter"/>
</dbReference>
<dbReference type="GO" id="GO:0009396">
    <property type="term" value="P:folic acid-containing compound biosynthetic process"/>
    <property type="evidence" value="ECO:0007669"/>
    <property type="project" value="TreeGrafter"/>
</dbReference>
<feature type="binding site" evidence="4">
    <location>
        <position position="59"/>
    </location>
    <ligand>
        <name>substrate</name>
    </ligand>
</feature>
<dbReference type="EC" id="6.3.3.2" evidence="5"/>
<accession>A0A1H2ULM1</accession>
<evidence type="ECO:0000313" key="6">
    <source>
        <dbReference type="EMBL" id="GLV14396.1"/>
    </source>
</evidence>
<gene>
    <name evidence="6" type="ORF">Heshes_20800</name>
    <name evidence="7" type="ORF">SAMN04489725_10827</name>
</gene>
<dbReference type="PANTHER" id="PTHR23407:SF1">
    <property type="entry name" value="5-FORMYLTETRAHYDROFOLATE CYCLO-LIGASE"/>
    <property type="match status" value="1"/>
</dbReference>
<comment type="similarity">
    <text evidence="1 5">Belongs to the 5-formyltetrahydrofolate cyclo-ligase family.</text>
</comment>
<dbReference type="NCBIfam" id="TIGR02727">
    <property type="entry name" value="MTHFS_bact"/>
    <property type="match status" value="1"/>
</dbReference>
<name>A0A1H2ULM1_9BACL</name>
<feature type="binding site" evidence="4">
    <location>
        <begin position="5"/>
        <end position="9"/>
    </location>
    <ligand>
        <name>ATP</name>
        <dbReference type="ChEBI" id="CHEBI:30616"/>
    </ligand>
</feature>
<dbReference type="GO" id="GO:0030272">
    <property type="term" value="F:5-formyltetrahydrofolate cyclo-ligase activity"/>
    <property type="evidence" value="ECO:0007669"/>
    <property type="project" value="UniProtKB-EC"/>
</dbReference>
<evidence type="ECO:0000256" key="4">
    <source>
        <dbReference type="PIRSR" id="PIRSR006806-1"/>
    </source>
</evidence>
<dbReference type="STRING" id="89784.SAMN04489725_10827"/>
<keyword evidence="5" id="KW-0460">Magnesium</keyword>
<dbReference type="Gene3D" id="3.40.50.10420">
    <property type="entry name" value="NagB/RpiA/CoA transferase-like"/>
    <property type="match status" value="1"/>
</dbReference>
<dbReference type="GO" id="GO:0046872">
    <property type="term" value="F:metal ion binding"/>
    <property type="evidence" value="ECO:0007669"/>
    <property type="project" value="UniProtKB-KW"/>
</dbReference>
<keyword evidence="2 4" id="KW-0547">Nucleotide-binding</keyword>
<dbReference type="SUPFAM" id="SSF100950">
    <property type="entry name" value="NagB/RpiA/CoA transferase-like"/>
    <property type="match status" value="1"/>
</dbReference>